<feature type="region of interest" description="Disordered" evidence="1">
    <location>
        <begin position="186"/>
        <end position="216"/>
    </location>
</feature>
<name>A0A8K0CFZ5_IGNLU</name>
<sequence length="481" mass="54772">MKKRLQYSTSKQPTNFMTSTNEELPPPPKPRASPFDYRNTDLVSRLLAATPPYLYNMPLVPHSFFFSEMLRSLVQAKTENANRNASTIHQRRSRKRSWTQAHSEYYHHKEQTKIEKPDMPPPSAWVSKSEKTNIYHNKAAERPLELTTDKFNLNNNPKMNVTETQHESKLLNHHPSVENPLSVINFNSDKQEPKPSHLQFPFPPVPPQTSTSSDIILPPPPPVWYPPLYPTPYGIDPLHFFIDLRVSGHIYDRKNQKDSANSPHTTTAATSPAPSSSTTITNECSSTEISHSIESLQDPFKHSRHTSAFSVPSSRLTRNIPINLSNYAHGRGNSENKQTAAESKDSMGHTKFDVKSLGLERSCNKISTNYVMRNIYRIYRELQNFSYKVEPDELKHEDTREPSETTTDTEGNDKETEEEKEKRVRDLRALIGLELVVDYMNHSKPGQRSRTSEESSTDLDSSDSTAVDVVALNEETEENGI</sequence>
<evidence type="ECO:0000313" key="3">
    <source>
        <dbReference type="Proteomes" id="UP000801492"/>
    </source>
</evidence>
<feature type="compositionally biased region" description="Low complexity" evidence="1">
    <location>
        <begin position="462"/>
        <end position="472"/>
    </location>
</feature>
<feature type="compositionally biased region" description="Basic and acidic residues" evidence="1">
    <location>
        <begin position="392"/>
        <end position="403"/>
    </location>
</feature>
<accession>A0A8K0CFZ5</accession>
<keyword evidence="3" id="KW-1185">Reference proteome</keyword>
<feature type="region of interest" description="Disordered" evidence="1">
    <location>
        <begin position="1"/>
        <end position="34"/>
    </location>
</feature>
<comment type="caution">
    <text evidence="2">The sequence shown here is derived from an EMBL/GenBank/DDBJ whole genome shotgun (WGS) entry which is preliminary data.</text>
</comment>
<dbReference type="Proteomes" id="UP000801492">
    <property type="component" value="Unassembled WGS sequence"/>
</dbReference>
<reference evidence="2" key="1">
    <citation type="submission" date="2019-08" db="EMBL/GenBank/DDBJ databases">
        <title>The genome of the North American firefly Photinus pyralis.</title>
        <authorList>
            <consortium name="Photinus pyralis genome working group"/>
            <person name="Fallon T.R."/>
            <person name="Sander Lower S.E."/>
            <person name="Weng J.-K."/>
        </authorList>
    </citation>
    <scope>NUCLEOTIDE SEQUENCE</scope>
    <source>
        <strain evidence="2">TRF0915ILg1</strain>
        <tissue evidence="2">Whole body</tissue>
    </source>
</reference>
<feature type="region of interest" description="Disordered" evidence="1">
    <location>
        <begin position="254"/>
        <end position="285"/>
    </location>
</feature>
<evidence type="ECO:0000313" key="2">
    <source>
        <dbReference type="EMBL" id="KAF2885499.1"/>
    </source>
</evidence>
<gene>
    <name evidence="2" type="ORF">ILUMI_20649</name>
</gene>
<evidence type="ECO:0000256" key="1">
    <source>
        <dbReference type="SAM" id="MobiDB-lite"/>
    </source>
</evidence>
<feature type="region of interest" description="Disordered" evidence="1">
    <location>
        <begin position="324"/>
        <end position="347"/>
    </location>
</feature>
<feature type="compositionally biased region" description="Low complexity" evidence="1">
    <location>
        <begin position="259"/>
        <end position="279"/>
    </location>
</feature>
<organism evidence="2 3">
    <name type="scientific">Ignelater luminosus</name>
    <name type="common">Cucubano</name>
    <name type="synonym">Pyrophorus luminosus</name>
    <dbReference type="NCBI Taxonomy" id="2038154"/>
    <lineage>
        <taxon>Eukaryota</taxon>
        <taxon>Metazoa</taxon>
        <taxon>Ecdysozoa</taxon>
        <taxon>Arthropoda</taxon>
        <taxon>Hexapoda</taxon>
        <taxon>Insecta</taxon>
        <taxon>Pterygota</taxon>
        <taxon>Neoptera</taxon>
        <taxon>Endopterygota</taxon>
        <taxon>Coleoptera</taxon>
        <taxon>Polyphaga</taxon>
        <taxon>Elateriformia</taxon>
        <taxon>Elateroidea</taxon>
        <taxon>Elateridae</taxon>
        <taxon>Agrypninae</taxon>
        <taxon>Pyrophorini</taxon>
        <taxon>Ignelater</taxon>
    </lineage>
</organism>
<dbReference type="AlphaFoldDB" id="A0A8K0CFZ5"/>
<feature type="compositionally biased region" description="Polar residues" evidence="1">
    <location>
        <begin position="1"/>
        <end position="22"/>
    </location>
</feature>
<feature type="region of interest" description="Disordered" evidence="1">
    <location>
        <begin position="81"/>
        <end position="100"/>
    </location>
</feature>
<dbReference type="OrthoDB" id="7669009at2759"/>
<feature type="compositionally biased region" description="Basic and acidic residues" evidence="1">
    <location>
        <begin position="411"/>
        <end position="424"/>
    </location>
</feature>
<protein>
    <submittedName>
        <fullName evidence="2">Uncharacterized protein</fullName>
    </submittedName>
</protein>
<proteinExistence type="predicted"/>
<feature type="region of interest" description="Disordered" evidence="1">
    <location>
        <begin position="439"/>
        <end position="481"/>
    </location>
</feature>
<feature type="region of interest" description="Disordered" evidence="1">
    <location>
        <begin position="392"/>
        <end position="424"/>
    </location>
</feature>
<dbReference type="EMBL" id="VTPC01089916">
    <property type="protein sequence ID" value="KAF2885499.1"/>
    <property type="molecule type" value="Genomic_DNA"/>
</dbReference>